<name>A0A0S2KJQ8_9BACT</name>
<dbReference type="Pfam" id="PF09365">
    <property type="entry name" value="DUF2461"/>
    <property type="match status" value="1"/>
</dbReference>
<dbReference type="InterPro" id="IPR012808">
    <property type="entry name" value="CHP02453"/>
</dbReference>
<evidence type="ECO:0000313" key="1">
    <source>
        <dbReference type="EMBL" id="ALO48512.1"/>
    </source>
</evidence>
<dbReference type="eggNOG" id="COG5587">
    <property type="taxonomic scope" value="Bacteria"/>
</dbReference>
<dbReference type="AlphaFoldDB" id="A0A0S2KJQ8"/>
<dbReference type="RefSeq" id="WP_025066017.1">
    <property type="nucleotide sequence ID" value="NZ_CP013195.1"/>
</dbReference>
<dbReference type="Proteomes" id="UP000056252">
    <property type="component" value="Chromosome"/>
</dbReference>
<dbReference type="NCBIfam" id="TIGR02453">
    <property type="entry name" value="TIGR02453 family protein"/>
    <property type="match status" value="1"/>
</dbReference>
<sequence>MQAKRILTFLTELMANNNRPWFLEHKDEYNECRADFEAGIAQAIVRISEFDPEIAHLQVKDCVYRFNRDTRFSPDKSPYKNHLGAYICAHGKKALRGGYYLHLEPGNCLMAAGGYWLPTNILTSCRNEIMGNIDEWRRRVENAPFVKLFGRPGEGKWGESSKGFGLESLKTAPSGFPRDYEFIQYLRMKDYCCWVRVPDTFFEGDNWLNEIVKAFQIAKPMMDFINAVVDDYE</sequence>
<accession>A0A0S2KJQ8</accession>
<evidence type="ECO:0008006" key="3">
    <source>
        <dbReference type="Google" id="ProtNLM"/>
    </source>
</evidence>
<dbReference type="OrthoDB" id="9794241at2"/>
<proteinExistence type="predicted"/>
<keyword evidence="2" id="KW-1185">Reference proteome</keyword>
<organism evidence="1 2">
    <name type="scientific">Hoylesella enoeca</name>
    <dbReference type="NCBI Taxonomy" id="76123"/>
    <lineage>
        <taxon>Bacteria</taxon>
        <taxon>Pseudomonadati</taxon>
        <taxon>Bacteroidota</taxon>
        <taxon>Bacteroidia</taxon>
        <taxon>Bacteroidales</taxon>
        <taxon>Prevotellaceae</taxon>
        <taxon>Hoylesella</taxon>
    </lineage>
</organism>
<dbReference type="InterPro" id="IPR015996">
    <property type="entry name" value="UCP028451"/>
</dbReference>
<gene>
    <name evidence="1" type="ORF">AS203_04985</name>
</gene>
<dbReference type="KEGG" id="peo:AS203_04985"/>
<dbReference type="PIRSF" id="PIRSF028451">
    <property type="entry name" value="UCP028451"/>
    <property type="match status" value="1"/>
</dbReference>
<evidence type="ECO:0000313" key="2">
    <source>
        <dbReference type="Proteomes" id="UP000056252"/>
    </source>
</evidence>
<protein>
    <recommendedName>
        <fullName evidence="3">TIGR02453 family protein</fullName>
    </recommendedName>
</protein>
<dbReference type="PANTHER" id="PTHR36452">
    <property type="entry name" value="CHROMOSOME 12, WHOLE GENOME SHOTGUN SEQUENCE"/>
    <property type="match status" value="1"/>
</dbReference>
<dbReference type="STRING" id="76123.AS203_04985"/>
<dbReference type="PANTHER" id="PTHR36452:SF1">
    <property type="entry name" value="DUF2461 DOMAIN-CONTAINING PROTEIN"/>
    <property type="match status" value="1"/>
</dbReference>
<dbReference type="EMBL" id="CP013195">
    <property type="protein sequence ID" value="ALO48512.1"/>
    <property type="molecule type" value="Genomic_DNA"/>
</dbReference>
<reference evidence="2" key="1">
    <citation type="submission" date="2015-11" db="EMBL/GenBank/DDBJ databases">
        <authorList>
            <person name="Holder M.E."/>
            <person name="Ajami N.J."/>
            <person name="Petrosino J.F."/>
        </authorList>
    </citation>
    <scope>NUCLEOTIDE SEQUENCE [LARGE SCALE GENOMIC DNA]</scope>
    <source>
        <strain evidence="2">F0113</strain>
    </source>
</reference>